<sequence>MSRPTDWLPSLWRDTFDELLYDDEELDYGDPWSLNFNYSQTDTISKKEAKKGWKVYCHCTFGNFRCYYCSRTWPSARVVVLFRYRLRQGKGTVIMRPFGQACRRCQQDGFDFPGFRKKNVEHALLGLFAKIRKNCYGEEDDEDEDGSSRDDNGLRLTRVTDGASSDQVKREWWVNTEPCYPKL</sequence>
<reference evidence="10" key="1">
    <citation type="submission" date="2023-07" db="EMBL/GenBank/DDBJ databases">
        <title>Chromosome-level Genome Assembly of Striped Snakehead (Channa striata).</title>
        <authorList>
            <person name="Liu H."/>
        </authorList>
    </citation>
    <scope>NUCLEOTIDE SEQUENCE</scope>
    <source>
        <strain evidence="10">Gz</strain>
        <tissue evidence="10">Muscle</tissue>
    </source>
</reference>
<organism evidence="10 11">
    <name type="scientific">Channa striata</name>
    <name type="common">Snakehead murrel</name>
    <name type="synonym">Ophicephalus striatus</name>
    <dbReference type="NCBI Taxonomy" id="64152"/>
    <lineage>
        <taxon>Eukaryota</taxon>
        <taxon>Metazoa</taxon>
        <taxon>Chordata</taxon>
        <taxon>Craniata</taxon>
        <taxon>Vertebrata</taxon>
        <taxon>Euteleostomi</taxon>
        <taxon>Actinopterygii</taxon>
        <taxon>Neopterygii</taxon>
        <taxon>Teleostei</taxon>
        <taxon>Neoteleostei</taxon>
        <taxon>Acanthomorphata</taxon>
        <taxon>Anabantaria</taxon>
        <taxon>Anabantiformes</taxon>
        <taxon>Channoidei</taxon>
        <taxon>Channidae</taxon>
        <taxon>Channa</taxon>
    </lineage>
</organism>
<keyword evidence="3" id="KW-0479">Metal-binding</keyword>
<dbReference type="EMBL" id="JAUPFM010000014">
    <property type="protein sequence ID" value="KAK2830366.1"/>
    <property type="molecule type" value="Genomic_DNA"/>
</dbReference>
<name>A0AA88M4Z6_CHASR</name>
<dbReference type="GO" id="GO:0008270">
    <property type="term" value="F:zinc ion binding"/>
    <property type="evidence" value="ECO:0007669"/>
    <property type="project" value="UniProtKB-KW"/>
</dbReference>
<proteinExistence type="predicted"/>
<keyword evidence="5" id="KW-0862">Zinc</keyword>
<dbReference type="InterPro" id="IPR027377">
    <property type="entry name" value="ZAR1/RTP1-5-like_Znf-3CxxC"/>
</dbReference>
<feature type="domain" description="3CxxC-type" evidence="9">
    <location>
        <begin position="59"/>
        <end position="151"/>
    </location>
</feature>
<keyword evidence="2" id="KW-0812">Transmembrane</keyword>
<accession>A0AA88M4Z6</accession>
<keyword evidence="7" id="KW-0472">Membrane</keyword>
<keyword evidence="11" id="KW-1185">Reference proteome</keyword>
<evidence type="ECO:0000256" key="3">
    <source>
        <dbReference type="ARBA" id="ARBA00022723"/>
    </source>
</evidence>
<keyword evidence="6" id="KW-1133">Transmembrane helix</keyword>
<dbReference type="GO" id="GO:0016020">
    <property type="term" value="C:membrane"/>
    <property type="evidence" value="ECO:0007669"/>
    <property type="project" value="UniProtKB-SubCell"/>
</dbReference>
<evidence type="ECO:0000256" key="2">
    <source>
        <dbReference type="ARBA" id="ARBA00022692"/>
    </source>
</evidence>
<feature type="region of interest" description="Disordered" evidence="8">
    <location>
        <begin position="138"/>
        <end position="168"/>
    </location>
</feature>
<dbReference type="Proteomes" id="UP001187415">
    <property type="component" value="Unassembled WGS sequence"/>
</dbReference>
<dbReference type="PANTHER" id="PTHR14402">
    <property type="entry name" value="RECEPTOR TRANSPORTING PROTEIN"/>
    <property type="match status" value="1"/>
</dbReference>
<gene>
    <name evidence="10" type="ORF">Q5P01_018297</name>
</gene>
<evidence type="ECO:0000259" key="9">
    <source>
        <dbReference type="SMART" id="SM01328"/>
    </source>
</evidence>
<dbReference type="GO" id="GO:0051205">
    <property type="term" value="P:protein insertion into membrane"/>
    <property type="evidence" value="ECO:0007669"/>
    <property type="project" value="TreeGrafter"/>
</dbReference>
<dbReference type="AlphaFoldDB" id="A0AA88M4Z6"/>
<comment type="subcellular location">
    <subcellularLocation>
        <location evidence="1">Membrane</location>
        <topology evidence="1">Single-pass membrane protein</topology>
    </subcellularLocation>
</comment>
<evidence type="ECO:0000256" key="1">
    <source>
        <dbReference type="ARBA" id="ARBA00004167"/>
    </source>
</evidence>
<evidence type="ECO:0000313" key="10">
    <source>
        <dbReference type="EMBL" id="KAK2830366.1"/>
    </source>
</evidence>
<dbReference type="InterPro" id="IPR026096">
    <property type="entry name" value="R-trans_p"/>
</dbReference>
<dbReference type="SMART" id="SM01328">
    <property type="entry name" value="zf-3CxxC"/>
    <property type="match status" value="1"/>
</dbReference>
<protein>
    <recommendedName>
        <fullName evidence="9">3CxxC-type domain-containing protein</fullName>
    </recommendedName>
</protein>
<evidence type="ECO:0000256" key="5">
    <source>
        <dbReference type="ARBA" id="ARBA00022833"/>
    </source>
</evidence>
<evidence type="ECO:0000256" key="7">
    <source>
        <dbReference type="ARBA" id="ARBA00023136"/>
    </source>
</evidence>
<keyword evidence="4" id="KW-0863">Zinc-finger</keyword>
<dbReference type="Pfam" id="PF13695">
    <property type="entry name" value="Zn_ribbon_3CxxC"/>
    <property type="match status" value="1"/>
</dbReference>
<dbReference type="PANTHER" id="PTHR14402:SF20">
    <property type="entry name" value="RECEPTOR-TRANSPORTING PROTEIN 2"/>
    <property type="match status" value="1"/>
</dbReference>
<dbReference type="GO" id="GO:0006612">
    <property type="term" value="P:protein targeting to membrane"/>
    <property type="evidence" value="ECO:0007669"/>
    <property type="project" value="TreeGrafter"/>
</dbReference>
<evidence type="ECO:0000256" key="4">
    <source>
        <dbReference type="ARBA" id="ARBA00022771"/>
    </source>
</evidence>
<dbReference type="GO" id="GO:0031849">
    <property type="term" value="F:olfactory receptor binding"/>
    <property type="evidence" value="ECO:0007669"/>
    <property type="project" value="TreeGrafter"/>
</dbReference>
<evidence type="ECO:0000256" key="8">
    <source>
        <dbReference type="SAM" id="MobiDB-lite"/>
    </source>
</evidence>
<comment type="caution">
    <text evidence="10">The sequence shown here is derived from an EMBL/GenBank/DDBJ whole genome shotgun (WGS) entry which is preliminary data.</text>
</comment>
<evidence type="ECO:0000313" key="11">
    <source>
        <dbReference type="Proteomes" id="UP001187415"/>
    </source>
</evidence>
<evidence type="ECO:0000256" key="6">
    <source>
        <dbReference type="ARBA" id="ARBA00022989"/>
    </source>
</evidence>